<proteinExistence type="predicted"/>
<dbReference type="PANTHER" id="PTHR22966">
    <property type="entry name" value="2-AMINOETHANETHIOL DIOXYGENASE"/>
    <property type="match status" value="1"/>
</dbReference>
<dbReference type="SUPFAM" id="SSF51182">
    <property type="entry name" value="RmlC-like cupins"/>
    <property type="match status" value="1"/>
</dbReference>
<dbReference type="VEuPathDB" id="FungiDB:SeMB42_g06480"/>
<dbReference type="OrthoDB" id="271433at2759"/>
<dbReference type="InterPro" id="IPR011051">
    <property type="entry name" value="RmlC_Cupin_sf"/>
</dbReference>
<gene>
    <name evidence="6" type="ORF">SeLEV6574_g00449</name>
    <name evidence="5" type="ORF">SeMB42_g06480</name>
</gene>
<dbReference type="STRING" id="286115.A0A507CL46"/>
<dbReference type="Proteomes" id="UP000317494">
    <property type="component" value="Unassembled WGS sequence"/>
</dbReference>
<feature type="compositionally biased region" description="Polar residues" evidence="4">
    <location>
        <begin position="305"/>
        <end position="322"/>
    </location>
</feature>
<feature type="region of interest" description="Disordered" evidence="4">
    <location>
        <begin position="303"/>
        <end position="331"/>
    </location>
</feature>
<sequence>METRSCRYLRLLHTTKISPPNPIPSAPLGETDDKHHFDIPLTAPPLLPVASKKQAPSLEHGTRLYRHQHISLHHLSIGGNAEDGVDPDVNYRSAHLSSSLFFPRSSHPTIDPTLSPSPIQLVAILAHRLFLPASSPSYNPFTHNKRIADKLQQICSKITINDLGPLDFSSENEYYAVLENDEFTLCIFTLQMGQTMPVHDHPSMAVFSRVIDGVLKVKAYEWMDSDNPSADRPKRRRARIRLDEDISSTSLNSLLVIKPGTGINLHSFTAVSDKVVILDLLGPPYTESDGDRPCTHYREERTRNVDTSTNGCSNSNTHSSGGQHPRPNAANVPMNLDSITNGVDTRLSVTSTPLRVNNTNGTISPKPKRKMKKKRSAASSIKAITNDSSSINTESTDMALDLAPGAIATQHPPVLAPSRFDTSDPGRTTINRPHQQHVANQCVWLVEAPGVDYDCDLRQYLGNEVTDELLLTSDQWGVDELFEITDAVLAFH</sequence>
<feature type="compositionally biased region" description="Polar residues" evidence="4">
    <location>
        <begin position="353"/>
        <end position="362"/>
    </location>
</feature>
<evidence type="ECO:0000313" key="7">
    <source>
        <dbReference type="Proteomes" id="UP000317494"/>
    </source>
</evidence>
<evidence type="ECO:0000256" key="3">
    <source>
        <dbReference type="ARBA" id="ARBA00023004"/>
    </source>
</evidence>
<evidence type="ECO:0000256" key="1">
    <source>
        <dbReference type="ARBA" id="ARBA00022723"/>
    </source>
</evidence>
<dbReference type="Pfam" id="PF07847">
    <property type="entry name" value="PCO_ADO"/>
    <property type="match status" value="1"/>
</dbReference>
<dbReference type="GO" id="GO:0016702">
    <property type="term" value="F:oxidoreductase activity, acting on single donors with incorporation of molecular oxygen, incorporation of two atoms of oxygen"/>
    <property type="evidence" value="ECO:0007669"/>
    <property type="project" value="InterPro"/>
</dbReference>
<dbReference type="AlphaFoldDB" id="A0A507CL46"/>
<evidence type="ECO:0000313" key="5">
    <source>
        <dbReference type="EMBL" id="TPX39074.1"/>
    </source>
</evidence>
<organism evidence="5 7">
    <name type="scientific">Synchytrium endobioticum</name>
    <dbReference type="NCBI Taxonomy" id="286115"/>
    <lineage>
        <taxon>Eukaryota</taxon>
        <taxon>Fungi</taxon>
        <taxon>Fungi incertae sedis</taxon>
        <taxon>Chytridiomycota</taxon>
        <taxon>Chytridiomycota incertae sedis</taxon>
        <taxon>Chytridiomycetes</taxon>
        <taxon>Synchytriales</taxon>
        <taxon>Synchytriaceae</taxon>
        <taxon>Synchytrium</taxon>
    </lineage>
</organism>
<keyword evidence="2" id="KW-0560">Oxidoreductase</keyword>
<dbReference type="InterPro" id="IPR012864">
    <property type="entry name" value="PCO/ADO"/>
</dbReference>
<comment type="caution">
    <text evidence="5">The sequence shown here is derived from an EMBL/GenBank/DDBJ whole genome shotgun (WGS) entry which is preliminary data.</text>
</comment>
<evidence type="ECO:0000313" key="6">
    <source>
        <dbReference type="EMBL" id="TPX51181.1"/>
    </source>
</evidence>
<keyword evidence="1" id="KW-0479">Metal-binding</keyword>
<dbReference type="Proteomes" id="UP000320475">
    <property type="component" value="Unassembled WGS sequence"/>
</dbReference>
<dbReference type="EMBL" id="QEAM01000007">
    <property type="protein sequence ID" value="TPX51181.1"/>
    <property type="molecule type" value="Genomic_DNA"/>
</dbReference>
<dbReference type="InterPro" id="IPR014710">
    <property type="entry name" value="RmlC-like_jellyroll"/>
</dbReference>
<keyword evidence="7" id="KW-1185">Reference proteome</keyword>
<evidence type="ECO:0000256" key="2">
    <source>
        <dbReference type="ARBA" id="ARBA00023002"/>
    </source>
</evidence>
<accession>A0A507CL46</accession>
<keyword evidence="3" id="KW-0408">Iron</keyword>
<protein>
    <submittedName>
        <fullName evidence="5">Uncharacterized protein</fullName>
    </submittedName>
</protein>
<feature type="region of interest" description="Disordered" evidence="4">
    <location>
        <begin position="353"/>
        <end position="382"/>
    </location>
</feature>
<dbReference type="Gene3D" id="2.60.120.10">
    <property type="entry name" value="Jelly Rolls"/>
    <property type="match status" value="1"/>
</dbReference>
<dbReference type="GO" id="GO:0046872">
    <property type="term" value="F:metal ion binding"/>
    <property type="evidence" value="ECO:0007669"/>
    <property type="project" value="UniProtKB-KW"/>
</dbReference>
<evidence type="ECO:0000256" key="4">
    <source>
        <dbReference type="SAM" id="MobiDB-lite"/>
    </source>
</evidence>
<dbReference type="PANTHER" id="PTHR22966:SF61">
    <property type="entry name" value="2-AMINOETHANETHIOL DIOXYGENASE"/>
    <property type="match status" value="1"/>
</dbReference>
<evidence type="ECO:0000313" key="8">
    <source>
        <dbReference type="Proteomes" id="UP000320475"/>
    </source>
</evidence>
<name>A0A507CL46_9FUNG</name>
<feature type="compositionally biased region" description="Basic residues" evidence="4">
    <location>
        <begin position="366"/>
        <end position="376"/>
    </location>
</feature>
<dbReference type="EMBL" id="QEAN01000368">
    <property type="protein sequence ID" value="TPX39074.1"/>
    <property type="molecule type" value="Genomic_DNA"/>
</dbReference>
<reference evidence="7 8" key="1">
    <citation type="journal article" date="2019" name="Sci. Rep.">
        <title>Comparative genomics of chytrid fungi reveal insights into the obligate biotrophic and pathogenic lifestyle of Synchytrium endobioticum.</title>
        <authorList>
            <person name="van de Vossenberg B.T.L.H."/>
            <person name="Warris S."/>
            <person name="Nguyen H.D.T."/>
            <person name="van Gent-Pelzer M.P.E."/>
            <person name="Joly D.L."/>
            <person name="van de Geest H.C."/>
            <person name="Bonants P.J.M."/>
            <person name="Smith D.S."/>
            <person name="Levesque C.A."/>
            <person name="van der Lee T.A.J."/>
        </authorList>
    </citation>
    <scope>NUCLEOTIDE SEQUENCE [LARGE SCALE GENOMIC DNA]</scope>
    <source>
        <strain evidence="6 8">LEV6574</strain>
        <strain evidence="5 7">MB42</strain>
    </source>
</reference>